<dbReference type="AlphaFoldDB" id="A0AAN6M566"/>
<dbReference type="EMBL" id="WVTA01000004">
    <property type="protein sequence ID" value="KAK3214316.1"/>
    <property type="molecule type" value="Genomic_DNA"/>
</dbReference>
<evidence type="ECO:0000313" key="2">
    <source>
        <dbReference type="Proteomes" id="UP001280581"/>
    </source>
</evidence>
<evidence type="ECO:0000313" key="1">
    <source>
        <dbReference type="EMBL" id="KAK3214316.1"/>
    </source>
</evidence>
<gene>
    <name evidence="1" type="ORF">GRF29_28g2752024</name>
</gene>
<proteinExistence type="predicted"/>
<sequence length="204" mass="23142">MAPAEQEAQEREVAQRTRDMLQKAQESSLQHYRNGPLVKTLQGQSLDYLWTSLYEYEHEGNRFETSPVTFWLCYKSEQTNTVEVDFANPNNLGNIATVIGILNMSETVERRIRFRDRNGGMSYRLVVPKQIELFPKNEGAVKFFDAEFSVDVGAYLEYHDSVYNVDGGPKYRDTWGEDDIVSSGASGSYGTTVTNGNNGDRIID</sequence>
<name>A0AAN6M566_9PLEO</name>
<accession>A0AAN6M566</accession>
<comment type="caution">
    <text evidence="1">The sequence shown here is derived from an EMBL/GenBank/DDBJ whole genome shotgun (WGS) entry which is preliminary data.</text>
</comment>
<keyword evidence="2" id="KW-1185">Reference proteome</keyword>
<reference evidence="1 2" key="1">
    <citation type="submission" date="2021-02" db="EMBL/GenBank/DDBJ databases">
        <title>Genome assembly of Pseudopithomyces chartarum.</title>
        <authorList>
            <person name="Jauregui R."/>
            <person name="Singh J."/>
            <person name="Voisey C."/>
        </authorList>
    </citation>
    <scope>NUCLEOTIDE SEQUENCE [LARGE SCALE GENOMIC DNA]</scope>
    <source>
        <strain evidence="1 2">AGR01</strain>
    </source>
</reference>
<dbReference type="Proteomes" id="UP001280581">
    <property type="component" value="Unassembled WGS sequence"/>
</dbReference>
<protein>
    <submittedName>
        <fullName evidence="1">Uncharacterized protein</fullName>
    </submittedName>
</protein>
<organism evidence="1 2">
    <name type="scientific">Pseudopithomyces chartarum</name>
    <dbReference type="NCBI Taxonomy" id="1892770"/>
    <lineage>
        <taxon>Eukaryota</taxon>
        <taxon>Fungi</taxon>
        <taxon>Dikarya</taxon>
        <taxon>Ascomycota</taxon>
        <taxon>Pezizomycotina</taxon>
        <taxon>Dothideomycetes</taxon>
        <taxon>Pleosporomycetidae</taxon>
        <taxon>Pleosporales</taxon>
        <taxon>Massarineae</taxon>
        <taxon>Didymosphaeriaceae</taxon>
        <taxon>Pseudopithomyces</taxon>
    </lineage>
</organism>